<dbReference type="AlphaFoldDB" id="A0AA86MDQ0"/>
<organism evidence="2 3">
    <name type="scientific">Limnobacter thiooxidans</name>
    <dbReference type="NCBI Taxonomy" id="131080"/>
    <lineage>
        <taxon>Bacteria</taxon>
        <taxon>Pseudomonadati</taxon>
        <taxon>Pseudomonadota</taxon>
        <taxon>Betaproteobacteria</taxon>
        <taxon>Burkholderiales</taxon>
        <taxon>Burkholderiaceae</taxon>
        <taxon>Limnobacter</taxon>
    </lineage>
</organism>
<feature type="transmembrane region" description="Helical" evidence="1">
    <location>
        <begin position="12"/>
        <end position="33"/>
    </location>
</feature>
<gene>
    <name evidence="2" type="ORF">RGQ30_04260</name>
</gene>
<evidence type="ECO:0000313" key="2">
    <source>
        <dbReference type="EMBL" id="BET24925.1"/>
    </source>
</evidence>
<keyword evidence="1" id="KW-0472">Membrane</keyword>
<keyword evidence="1" id="KW-0812">Transmembrane</keyword>
<evidence type="ECO:0000313" key="3">
    <source>
        <dbReference type="Proteomes" id="UP001329151"/>
    </source>
</evidence>
<evidence type="ECO:0000256" key="1">
    <source>
        <dbReference type="SAM" id="Phobius"/>
    </source>
</evidence>
<proteinExistence type="predicted"/>
<sequence>MVTWRRIQQQGGFIASYILYGIGLLAIVGAAYGRLNSASQQGKAVQDAVDEVTIQLDVLTGKIMLCGAVYPDGDHGQFDARHAFPAPATVDNQAVISAVACPGAPIGLQGLSAMPDGIPLPVSPPDFDEWIYEHTDAGGIRLRLAPRVADGAPAIRARLLRQFPGTAMVDDDELVFTVLN</sequence>
<dbReference type="RefSeq" id="WP_130558550.1">
    <property type="nucleotide sequence ID" value="NZ_AP028947.1"/>
</dbReference>
<accession>A0AA86MDQ0</accession>
<dbReference type="KEGG" id="lto:RGQ30_04260"/>
<protein>
    <submittedName>
        <fullName evidence="2">Uncharacterized protein</fullName>
    </submittedName>
</protein>
<keyword evidence="3" id="KW-1185">Reference proteome</keyword>
<reference evidence="2 3" key="1">
    <citation type="submission" date="2023-10" db="EMBL/GenBank/DDBJ databases">
        <title>Complete Genome Sequence of Limnobacter thiooxidans CS-K2T, Isolated from freshwater lake sediments in Bavaria, Germany.</title>
        <authorList>
            <person name="Naruki M."/>
            <person name="Watanabe A."/>
            <person name="Warashina T."/>
            <person name="Morita T."/>
            <person name="Arakawa K."/>
        </authorList>
    </citation>
    <scope>NUCLEOTIDE SEQUENCE [LARGE SCALE GENOMIC DNA]</scope>
    <source>
        <strain evidence="2 3">CS-K2</strain>
    </source>
</reference>
<dbReference type="EMBL" id="AP028947">
    <property type="protein sequence ID" value="BET24925.1"/>
    <property type="molecule type" value="Genomic_DNA"/>
</dbReference>
<keyword evidence="1" id="KW-1133">Transmembrane helix</keyword>
<name>A0AA86MDQ0_9BURK</name>
<dbReference type="Proteomes" id="UP001329151">
    <property type="component" value="Chromosome"/>
</dbReference>